<protein>
    <submittedName>
        <fullName evidence="2">Uncharacterized protein</fullName>
    </submittedName>
</protein>
<dbReference type="Proteomes" id="UP000076532">
    <property type="component" value="Unassembled WGS sequence"/>
</dbReference>
<dbReference type="OrthoDB" id="3038990at2759"/>
<keyword evidence="3" id="KW-1185">Reference proteome</keyword>
<keyword evidence="1" id="KW-0472">Membrane</keyword>
<organism evidence="2 3">
    <name type="scientific">Athelia psychrophila</name>
    <dbReference type="NCBI Taxonomy" id="1759441"/>
    <lineage>
        <taxon>Eukaryota</taxon>
        <taxon>Fungi</taxon>
        <taxon>Dikarya</taxon>
        <taxon>Basidiomycota</taxon>
        <taxon>Agaricomycotina</taxon>
        <taxon>Agaricomycetes</taxon>
        <taxon>Agaricomycetidae</taxon>
        <taxon>Atheliales</taxon>
        <taxon>Atheliaceae</taxon>
        <taxon>Athelia</taxon>
    </lineage>
</organism>
<evidence type="ECO:0000313" key="3">
    <source>
        <dbReference type="Proteomes" id="UP000076532"/>
    </source>
</evidence>
<name>A0A166MBK2_9AGAM</name>
<dbReference type="AlphaFoldDB" id="A0A166MBK2"/>
<proteinExistence type="predicted"/>
<accession>A0A166MBK2</accession>
<sequence>MVYLSLTRADYSESLALLSTVTLSLKTAQYLAFAGLALGIWDWLLNLSDECDIFRASWSRRGWSWRSVGVMSTYIFRERRIRNYHGLSVRQAILIASSEPGPNYSCGTVDTFSGSCFPIGLWTCIFYGVSAPATALLFYFRVTAVYFNNKPVIAFFTMGWLAVVGCFGYDAYLGVLRFAHPPGSSSCGVVVPPNGKIDSSSYVSIAAYDTMVYLAISWRLSSHQAIDSHWTARFASFFSGTGLYRLSKTLLRDGQIYYL</sequence>
<dbReference type="EMBL" id="KV417530">
    <property type="protein sequence ID" value="KZP23829.1"/>
    <property type="molecule type" value="Genomic_DNA"/>
</dbReference>
<keyword evidence="1" id="KW-0812">Transmembrane</keyword>
<reference evidence="2 3" key="1">
    <citation type="journal article" date="2016" name="Mol. Biol. Evol.">
        <title>Comparative Genomics of Early-Diverging Mushroom-Forming Fungi Provides Insights into the Origins of Lignocellulose Decay Capabilities.</title>
        <authorList>
            <person name="Nagy L.G."/>
            <person name="Riley R."/>
            <person name="Tritt A."/>
            <person name="Adam C."/>
            <person name="Daum C."/>
            <person name="Floudas D."/>
            <person name="Sun H."/>
            <person name="Yadav J.S."/>
            <person name="Pangilinan J."/>
            <person name="Larsson K.H."/>
            <person name="Matsuura K."/>
            <person name="Barry K."/>
            <person name="Labutti K."/>
            <person name="Kuo R."/>
            <person name="Ohm R.A."/>
            <person name="Bhattacharya S.S."/>
            <person name="Shirouzu T."/>
            <person name="Yoshinaga Y."/>
            <person name="Martin F.M."/>
            <person name="Grigoriev I.V."/>
            <person name="Hibbett D.S."/>
        </authorList>
    </citation>
    <scope>NUCLEOTIDE SEQUENCE [LARGE SCALE GENOMIC DNA]</scope>
    <source>
        <strain evidence="2 3">CBS 109695</strain>
    </source>
</reference>
<feature type="transmembrane region" description="Helical" evidence="1">
    <location>
        <begin position="152"/>
        <end position="172"/>
    </location>
</feature>
<feature type="transmembrane region" description="Helical" evidence="1">
    <location>
        <begin position="119"/>
        <end position="140"/>
    </location>
</feature>
<evidence type="ECO:0000313" key="2">
    <source>
        <dbReference type="EMBL" id="KZP23829.1"/>
    </source>
</evidence>
<gene>
    <name evidence="2" type="ORF">FIBSPDRAFT_930322</name>
</gene>
<keyword evidence="1" id="KW-1133">Transmembrane helix</keyword>
<evidence type="ECO:0000256" key="1">
    <source>
        <dbReference type="SAM" id="Phobius"/>
    </source>
</evidence>